<dbReference type="RefSeq" id="WP_260561383.1">
    <property type="nucleotide sequence ID" value="NZ_BAABEC010000175.1"/>
</dbReference>
<dbReference type="PANTHER" id="PTHR43415:SF3">
    <property type="entry name" value="GNAT-FAMILY ACETYLTRANSFERASE"/>
    <property type="match status" value="1"/>
</dbReference>
<dbReference type="Pfam" id="PF13302">
    <property type="entry name" value="Acetyltransf_3"/>
    <property type="match status" value="1"/>
</dbReference>
<accession>A0ABY5YJY7</accession>
<sequence>MTLFPVMSGVAASGAPFVLSRLRRQDLPQIVEAFHNLELTTYLRGFGFSASEVEQAEWLEANLRDTPTQVMFGIYNAAETLIGSVVLRDIDHRSGTAELGVAVYDSALWGQGYGSGATRLICQYGTFHLGLFNIMLKVFAFNERAIRAYQKVGFREIGRRSGAVRLGQERFDEVYMELLTEPLDLSGLRDQIRQLG</sequence>
<dbReference type="Gene3D" id="3.40.630.30">
    <property type="match status" value="1"/>
</dbReference>
<organism evidence="2 3">
    <name type="scientific">Deinococcus rubellus</name>
    <dbReference type="NCBI Taxonomy" id="1889240"/>
    <lineage>
        <taxon>Bacteria</taxon>
        <taxon>Thermotogati</taxon>
        <taxon>Deinococcota</taxon>
        <taxon>Deinococci</taxon>
        <taxon>Deinococcales</taxon>
        <taxon>Deinococcaceae</taxon>
        <taxon>Deinococcus</taxon>
    </lineage>
</organism>
<name>A0ABY5YJY7_9DEIO</name>
<keyword evidence="3" id="KW-1185">Reference proteome</keyword>
<dbReference type="EMBL" id="CP104213">
    <property type="protein sequence ID" value="UWX65125.1"/>
    <property type="molecule type" value="Genomic_DNA"/>
</dbReference>
<feature type="domain" description="N-acetyltransferase" evidence="1">
    <location>
        <begin position="17"/>
        <end position="181"/>
    </location>
</feature>
<dbReference type="InterPro" id="IPR000182">
    <property type="entry name" value="GNAT_dom"/>
</dbReference>
<dbReference type="Proteomes" id="UP001060261">
    <property type="component" value="Chromosome"/>
</dbReference>
<dbReference type="SUPFAM" id="SSF55729">
    <property type="entry name" value="Acyl-CoA N-acyltransferases (Nat)"/>
    <property type="match status" value="1"/>
</dbReference>
<evidence type="ECO:0000313" key="2">
    <source>
        <dbReference type="EMBL" id="UWX65125.1"/>
    </source>
</evidence>
<reference evidence="2" key="1">
    <citation type="submission" date="2022-09" db="EMBL/GenBank/DDBJ databases">
        <title>genome sequence of Deinococcus rubellus.</title>
        <authorList>
            <person name="Srinivasan S."/>
        </authorList>
    </citation>
    <scope>NUCLEOTIDE SEQUENCE</scope>
    <source>
        <strain evidence="2">Ant6</strain>
    </source>
</reference>
<protein>
    <submittedName>
        <fullName evidence="2">GNAT family N-acetyltransferase</fullName>
    </submittedName>
</protein>
<evidence type="ECO:0000313" key="3">
    <source>
        <dbReference type="Proteomes" id="UP001060261"/>
    </source>
</evidence>
<dbReference type="PROSITE" id="PS51186">
    <property type="entry name" value="GNAT"/>
    <property type="match status" value="1"/>
</dbReference>
<dbReference type="InterPro" id="IPR016181">
    <property type="entry name" value="Acyl_CoA_acyltransferase"/>
</dbReference>
<evidence type="ECO:0000259" key="1">
    <source>
        <dbReference type="PROSITE" id="PS51186"/>
    </source>
</evidence>
<gene>
    <name evidence="2" type="ORF">N0D28_05560</name>
</gene>
<proteinExistence type="predicted"/>
<dbReference type="PANTHER" id="PTHR43415">
    <property type="entry name" value="SPERMIDINE N(1)-ACETYLTRANSFERASE"/>
    <property type="match status" value="1"/>
</dbReference>